<dbReference type="Gene3D" id="2.40.128.110">
    <property type="entry name" value="Lipid/polyisoprenoid-binding, YceI-like"/>
    <property type="match status" value="1"/>
</dbReference>
<dbReference type="InterPro" id="IPR036761">
    <property type="entry name" value="TTHA0802/YceI-like_sf"/>
</dbReference>
<organism evidence="2 3">
    <name type="scientific">Hymenobacter polaris</name>
    <dbReference type="NCBI Taxonomy" id="2682546"/>
    <lineage>
        <taxon>Bacteria</taxon>
        <taxon>Pseudomonadati</taxon>
        <taxon>Bacteroidota</taxon>
        <taxon>Cytophagia</taxon>
        <taxon>Cytophagales</taxon>
        <taxon>Hymenobacteraceae</taxon>
        <taxon>Hymenobacter</taxon>
    </lineage>
</organism>
<proteinExistence type="predicted"/>
<gene>
    <name evidence="2" type="ORF">HHL22_01495</name>
</gene>
<evidence type="ECO:0000259" key="1">
    <source>
        <dbReference type="SMART" id="SM00867"/>
    </source>
</evidence>
<reference evidence="2 3" key="1">
    <citation type="submission" date="2020-04" db="EMBL/GenBank/DDBJ databases">
        <title>Hymenobacter polaris sp. nov., isolated from Arctic soil.</title>
        <authorList>
            <person name="Dahal R.H."/>
        </authorList>
    </citation>
    <scope>NUCLEOTIDE SEQUENCE [LARGE SCALE GENOMIC DNA]</scope>
    <source>
        <strain evidence="2 3">RP-2-7</strain>
    </source>
</reference>
<evidence type="ECO:0000313" key="2">
    <source>
        <dbReference type="EMBL" id="NML63869.1"/>
    </source>
</evidence>
<dbReference type="InterPro" id="IPR007372">
    <property type="entry name" value="Lipid/polyisoprenoid-bd_YceI"/>
</dbReference>
<dbReference type="RefSeq" id="WP_169529202.1">
    <property type="nucleotide sequence ID" value="NZ_JABBGH010000001.1"/>
</dbReference>
<dbReference type="SMART" id="SM00867">
    <property type="entry name" value="YceI"/>
    <property type="match status" value="1"/>
</dbReference>
<feature type="domain" description="Lipid/polyisoprenoid-binding YceI-like" evidence="1">
    <location>
        <begin position="17"/>
        <end position="170"/>
    </location>
</feature>
<dbReference type="Proteomes" id="UP000559626">
    <property type="component" value="Unassembled WGS sequence"/>
</dbReference>
<accession>A0A7Y0FL05</accession>
<evidence type="ECO:0000313" key="3">
    <source>
        <dbReference type="Proteomes" id="UP000559626"/>
    </source>
</evidence>
<dbReference type="Pfam" id="PF04264">
    <property type="entry name" value="YceI"/>
    <property type="match status" value="1"/>
</dbReference>
<dbReference type="EMBL" id="JABBGH010000001">
    <property type="protein sequence ID" value="NML63869.1"/>
    <property type="molecule type" value="Genomic_DNA"/>
</dbReference>
<name>A0A7Y0FL05_9BACT</name>
<keyword evidence="3" id="KW-1185">Reference proteome</keyword>
<dbReference type="AlphaFoldDB" id="A0A7Y0FL05"/>
<dbReference type="PANTHER" id="PTHR34406">
    <property type="entry name" value="PROTEIN YCEI"/>
    <property type="match status" value="1"/>
</dbReference>
<dbReference type="SUPFAM" id="SSF101874">
    <property type="entry name" value="YceI-like"/>
    <property type="match status" value="1"/>
</dbReference>
<protein>
    <submittedName>
        <fullName evidence="2">YceI family protein</fullName>
    </submittedName>
</protein>
<comment type="caution">
    <text evidence="2">The sequence shown here is derived from an EMBL/GenBank/DDBJ whole genome shotgun (WGS) entry which is preliminary data.</text>
</comment>
<sequence>MPLLLLWSWLLTQLGGQFTQQPAEPAVRFEIVNAGFTVQGTLGGLQAMGQFDPAQLAQAHIRATVPVSTIQTGISLRDKHLQKPDYFDAAQFPVLSMQSTAFRSLGGGQYEGTFTLTIKGISHEVRVPFTVSAARELQGSFHLNRLDYGIGKSSLVLANDVAVSLRTKLAEGP</sequence>
<dbReference type="PANTHER" id="PTHR34406:SF1">
    <property type="entry name" value="PROTEIN YCEI"/>
    <property type="match status" value="1"/>
</dbReference>